<gene>
    <name evidence="3" type="ORF">CYFA0S_01e15104g</name>
</gene>
<dbReference type="CDD" id="cd07440">
    <property type="entry name" value="RGS"/>
    <property type="match status" value="1"/>
</dbReference>
<dbReference type="SUPFAM" id="SSF48097">
    <property type="entry name" value="Regulator of G-protein signaling, RGS"/>
    <property type="match status" value="1"/>
</dbReference>
<dbReference type="OrthoDB" id="10266999at2759"/>
<dbReference type="InterPro" id="IPR044926">
    <property type="entry name" value="RGS_subdomain_2"/>
</dbReference>
<dbReference type="EMBL" id="LK052886">
    <property type="protein sequence ID" value="CDR37693.1"/>
    <property type="molecule type" value="Genomic_DNA"/>
</dbReference>
<dbReference type="Gene3D" id="1.10.167.10">
    <property type="entry name" value="Regulator of G-protein Signalling 4, domain 2"/>
    <property type="match status" value="1"/>
</dbReference>
<dbReference type="InterPro" id="IPR036305">
    <property type="entry name" value="RGS_sf"/>
</dbReference>
<dbReference type="SMART" id="SM00315">
    <property type="entry name" value="RGS"/>
    <property type="match status" value="1"/>
</dbReference>
<dbReference type="PANTHER" id="PTHR10845:SF192">
    <property type="entry name" value="DOUBLE HIT, ISOFORM B"/>
    <property type="match status" value="1"/>
</dbReference>
<dbReference type="PROSITE" id="PS50132">
    <property type="entry name" value="RGS"/>
    <property type="match status" value="1"/>
</dbReference>
<reference evidence="3" key="1">
    <citation type="journal article" date="2014" name="Genome Announc.">
        <title>Genome sequence of the yeast Cyberlindnera fabianii (Hansenula fabianii).</title>
        <authorList>
            <person name="Freel K.C."/>
            <person name="Sarilar V."/>
            <person name="Neuveglise C."/>
            <person name="Devillers H."/>
            <person name="Friedrich A."/>
            <person name="Schacherer J."/>
        </authorList>
    </citation>
    <scope>NUCLEOTIDE SEQUENCE</scope>
    <source>
        <strain evidence="3">YJS4271</strain>
    </source>
</reference>
<proteinExistence type="predicted"/>
<dbReference type="Pfam" id="PF00615">
    <property type="entry name" value="RGS"/>
    <property type="match status" value="1"/>
</dbReference>
<dbReference type="PANTHER" id="PTHR10845">
    <property type="entry name" value="REGULATOR OF G PROTEIN SIGNALING"/>
    <property type="match status" value="1"/>
</dbReference>
<name>A0A061AQP5_CYBFA</name>
<evidence type="ECO:0000256" key="1">
    <source>
        <dbReference type="SAM" id="MobiDB-lite"/>
    </source>
</evidence>
<accession>A0A061AQP5</accession>
<evidence type="ECO:0000313" key="3">
    <source>
        <dbReference type="EMBL" id="CDR37693.1"/>
    </source>
</evidence>
<feature type="compositionally biased region" description="Polar residues" evidence="1">
    <location>
        <begin position="270"/>
        <end position="287"/>
    </location>
</feature>
<dbReference type="AlphaFoldDB" id="A0A061AQP5"/>
<feature type="compositionally biased region" description="Polar residues" evidence="1">
    <location>
        <begin position="216"/>
        <end position="227"/>
    </location>
</feature>
<feature type="domain" description="RGS" evidence="2">
    <location>
        <begin position="64"/>
        <end position="161"/>
    </location>
</feature>
<sequence>MSTLGSLATSNEVLSAAPIFTPTNDGQIDPHETITPLSPAAGEVFNSSTVPSFEAVLSGQSQAPYSRVAFSDFLKRVHCSENLEFLIISNQLITTDAMDLQQQEHTWHFIYATFISSDSPKEVNIPHDLKDQLFDCFDADVLPTSELITRTMLSIKDLLRDAYVQFIQNIKKQQRGSQYFTDRVNENYCLLPTPTDESPKDDRRISGNFSPLEPQSGVSSRCVSPLSNCDVEVTRDYPRSTPIPRSVGPEDSESSAVYSSGDESNKKDSVSSQRSTGTKNSSFSESSGLKKFAGKFRWRRLSSNSSTTSN</sequence>
<dbReference type="InterPro" id="IPR016137">
    <property type="entry name" value="RGS"/>
</dbReference>
<organism evidence="3">
    <name type="scientific">Cyberlindnera fabianii</name>
    <name type="common">Yeast</name>
    <name type="synonym">Hansenula fabianii</name>
    <dbReference type="NCBI Taxonomy" id="36022"/>
    <lineage>
        <taxon>Eukaryota</taxon>
        <taxon>Fungi</taxon>
        <taxon>Dikarya</taxon>
        <taxon>Ascomycota</taxon>
        <taxon>Saccharomycotina</taxon>
        <taxon>Saccharomycetes</taxon>
        <taxon>Phaffomycetales</taxon>
        <taxon>Phaffomycetaceae</taxon>
        <taxon>Cyberlindnera</taxon>
    </lineage>
</organism>
<dbReference type="PhylomeDB" id="A0A061AQP5"/>
<evidence type="ECO:0000259" key="2">
    <source>
        <dbReference type="PROSITE" id="PS50132"/>
    </source>
</evidence>
<feature type="region of interest" description="Disordered" evidence="1">
    <location>
        <begin position="190"/>
        <end position="289"/>
    </location>
</feature>
<protein>
    <submittedName>
        <fullName evidence="3">CYFA0S01e15104g1_1</fullName>
    </submittedName>
</protein>